<evidence type="ECO:0000256" key="1">
    <source>
        <dbReference type="SAM" id="SignalP"/>
    </source>
</evidence>
<dbReference type="Proteomes" id="UP000016649">
    <property type="component" value="Unassembled WGS sequence"/>
</dbReference>
<dbReference type="Gene3D" id="1.20.1600.10">
    <property type="entry name" value="Outer membrane efflux proteins (OEP)"/>
    <property type="match status" value="1"/>
</dbReference>
<dbReference type="RefSeq" id="WP_021686361.1">
    <property type="nucleotide sequence ID" value="NZ_KI260554.1"/>
</dbReference>
<keyword evidence="3" id="KW-1185">Reference proteome</keyword>
<feature type="signal peptide" evidence="1">
    <location>
        <begin position="1"/>
        <end position="20"/>
    </location>
</feature>
<organism evidence="2 3">
    <name type="scientific">Treponema lecithinolyticum ATCC 700332</name>
    <dbReference type="NCBI Taxonomy" id="1321815"/>
    <lineage>
        <taxon>Bacteria</taxon>
        <taxon>Pseudomonadati</taxon>
        <taxon>Spirochaetota</taxon>
        <taxon>Spirochaetia</taxon>
        <taxon>Spirochaetales</taxon>
        <taxon>Treponemataceae</taxon>
        <taxon>Treponema</taxon>
    </lineage>
</organism>
<evidence type="ECO:0000313" key="2">
    <source>
        <dbReference type="EMBL" id="ERJ91496.1"/>
    </source>
</evidence>
<evidence type="ECO:0008006" key="4">
    <source>
        <dbReference type="Google" id="ProtNLM"/>
    </source>
</evidence>
<proteinExistence type="predicted"/>
<keyword evidence="1" id="KW-0732">Signal</keyword>
<comment type="caution">
    <text evidence="2">The sequence shown here is derived from an EMBL/GenBank/DDBJ whole genome shotgun (WGS) entry which is preliminary data.</text>
</comment>
<sequence>MIKKSALVCLYFLCAQFLFSEEYDCEKLIEKVFEKSLVYKSAVLQYRSALLALVPERYGKAMQPFADLAYKSGVPSGDETSRQSHTFKTAFAVIQNIPGGISIQGEATNFFQIDTALEKPNQYEFSASLGVTSPLYPIAPDILPYAVESELQKTKVGTDIAQTEFALAEKRIRAQAVSVVGTYMLLKERLALEEKRQELTKAQEEADGKLWIMGALSTFDMSERSTKRYEAYLDVLRLKQNFYNAKYALYELGLSETDVPEDIDVWIRFWENYVAEKQIQNGLEERLENKKLTLNFYTASQQHLASIPKLNFSASASPVSRTSGSPDMFEASGEYWRNTFQWNFNFTLSARIALSPVAQEYRLNRVFNNVYDMYKLSQMQQRSKWILKKEQYEFNFQLLADLKEKADRDKFDKRNKLITANTLLKDGYVTQNGFEYQKLNAELAENAYREVRLRCIVAALNGY</sequence>
<protein>
    <recommendedName>
        <fullName evidence="4">Outer membrane efflux protein</fullName>
    </recommendedName>
</protein>
<dbReference type="EMBL" id="AWVH01000045">
    <property type="protein sequence ID" value="ERJ91496.1"/>
    <property type="molecule type" value="Genomic_DNA"/>
</dbReference>
<reference evidence="2 3" key="1">
    <citation type="submission" date="2013-08" db="EMBL/GenBank/DDBJ databases">
        <authorList>
            <person name="Weinstock G."/>
            <person name="Sodergren E."/>
            <person name="Wylie T."/>
            <person name="Fulton L."/>
            <person name="Fulton R."/>
            <person name="Fronick C."/>
            <person name="O'Laughlin M."/>
            <person name="Godfrey J."/>
            <person name="Miner T."/>
            <person name="Herter B."/>
            <person name="Appelbaum E."/>
            <person name="Cordes M."/>
            <person name="Lek S."/>
            <person name="Wollam A."/>
            <person name="Pepin K.H."/>
            <person name="Palsikar V.B."/>
            <person name="Mitreva M."/>
            <person name="Wilson R.K."/>
        </authorList>
    </citation>
    <scope>NUCLEOTIDE SEQUENCE [LARGE SCALE GENOMIC DNA]</scope>
    <source>
        <strain evidence="2 3">ATCC 700332</strain>
    </source>
</reference>
<gene>
    <name evidence="2" type="ORF">HMPREF9193_02197</name>
</gene>
<accession>A0ABN0NVY6</accession>
<feature type="chain" id="PRO_5045588058" description="Outer membrane efflux protein" evidence="1">
    <location>
        <begin position="21"/>
        <end position="463"/>
    </location>
</feature>
<name>A0ABN0NVY6_TRELE</name>
<dbReference type="SUPFAM" id="SSF56954">
    <property type="entry name" value="Outer membrane efflux proteins (OEP)"/>
    <property type="match status" value="1"/>
</dbReference>
<evidence type="ECO:0000313" key="3">
    <source>
        <dbReference type="Proteomes" id="UP000016649"/>
    </source>
</evidence>